<sequence length="137" mass="15295">MERQHVLLVVFLLVFLADDSSGWSGNHYVVRTDTYWVYHRTCGTWCLSHHTVKQPRQRDVTQCCPGWKTSSSENCNIPVCNPPCQNGGTCVASQGSCAVRRYSCTCPRNVCQCPVQHSGRDCANTTVVRDAVSVSQR</sequence>
<keyword evidence="3" id="KW-1185">Reference proteome</keyword>
<keyword evidence="1" id="KW-0732">Signal</keyword>
<feature type="chain" id="PRO_5042823476" evidence="1">
    <location>
        <begin position="23"/>
        <end position="137"/>
    </location>
</feature>
<dbReference type="EMBL" id="JBAMIC010000014">
    <property type="protein sequence ID" value="KAK7096637.1"/>
    <property type="molecule type" value="Genomic_DNA"/>
</dbReference>
<dbReference type="Proteomes" id="UP001374579">
    <property type="component" value="Unassembled WGS sequence"/>
</dbReference>
<accession>A0AAN9B0G4</accession>
<name>A0AAN9B0G4_9CAEN</name>
<gene>
    <name evidence="2" type="ORF">V1264_005911</name>
</gene>
<reference evidence="2 3" key="1">
    <citation type="submission" date="2024-02" db="EMBL/GenBank/DDBJ databases">
        <title>Chromosome-scale genome assembly of the rough periwinkle Littorina saxatilis.</title>
        <authorList>
            <person name="De Jode A."/>
            <person name="Faria R."/>
            <person name="Formenti G."/>
            <person name="Sims Y."/>
            <person name="Smith T.P."/>
            <person name="Tracey A."/>
            <person name="Wood J.M.D."/>
            <person name="Zagrodzka Z.B."/>
            <person name="Johannesson K."/>
            <person name="Butlin R.K."/>
            <person name="Leder E.H."/>
        </authorList>
    </citation>
    <scope>NUCLEOTIDE SEQUENCE [LARGE SCALE GENOMIC DNA]</scope>
    <source>
        <strain evidence="2">Snail1</strain>
        <tissue evidence="2">Muscle</tissue>
    </source>
</reference>
<evidence type="ECO:0000313" key="2">
    <source>
        <dbReference type="EMBL" id="KAK7096637.1"/>
    </source>
</evidence>
<evidence type="ECO:0000256" key="1">
    <source>
        <dbReference type="SAM" id="SignalP"/>
    </source>
</evidence>
<proteinExistence type="predicted"/>
<dbReference type="AlphaFoldDB" id="A0AAN9B0G4"/>
<protein>
    <submittedName>
        <fullName evidence="2">Uncharacterized protein</fullName>
    </submittedName>
</protein>
<organism evidence="2 3">
    <name type="scientific">Littorina saxatilis</name>
    <dbReference type="NCBI Taxonomy" id="31220"/>
    <lineage>
        <taxon>Eukaryota</taxon>
        <taxon>Metazoa</taxon>
        <taxon>Spiralia</taxon>
        <taxon>Lophotrochozoa</taxon>
        <taxon>Mollusca</taxon>
        <taxon>Gastropoda</taxon>
        <taxon>Caenogastropoda</taxon>
        <taxon>Littorinimorpha</taxon>
        <taxon>Littorinoidea</taxon>
        <taxon>Littorinidae</taxon>
        <taxon>Littorina</taxon>
    </lineage>
</organism>
<evidence type="ECO:0000313" key="3">
    <source>
        <dbReference type="Proteomes" id="UP001374579"/>
    </source>
</evidence>
<feature type="signal peptide" evidence="1">
    <location>
        <begin position="1"/>
        <end position="22"/>
    </location>
</feature>
<comment type="caution">
    <text evidence="2">The sequence shown here is derived from an EMBL/GenBank/DDBJ whole genome shotgun (WGS) entry which is preliminary data.</text>
</comment>